<keyword evidence="3" id="KW-1185">Reference proteome</keyword>
<comment type="caution">
    <text evidence="2">The sequence shown here is derived from an EMBL/GenBank/DDBJ whole genome shotgun (WGS) entry which is preliminary data.</text>
</comment>
<dbReference type="InterPro" id="IPR000719">
    <property type="entry name" value="Prot_kinase_dom"/>
</dbReference>
<dbReference type="EMBL" id="PGGS01000683">
    <property type="protein sequence ID" value="PNH02294.1"/>
    <property type="molecule type" value="Genomic_DNA"/>
</dbReference>
<sequence>MEGVLKVIASTRAAIGCIQAKLDAPDPQTAQWERQAWVEEVKALQRQLAELLMMENRLAGASAAGATVPAADTSREYIRQCITPVEVFNTAQLHDALLAPLGCALPVNSPQRFVLVQGDASLGAKLASVQEEAEVGTAHMFRDWVSVAITHQFALFSFFVADAIINIFARYFPELRISIDCDIVDRSGGARLRPDLLCRVCNALLFKGEHKADRSQFDAAVNELRAKMAKPWDPELQPGVPLPFMLAYAAAGSLLQFFAIETSAASGDVQVVPISPKYDLTLPAHRVEALHATCNVFRILRHTALAIPAIDLGLGQRLVARDGDGRIVRFIHKRIPEFRARHEGAGINDLAQLEAAYEATAGQPGVIQVYTGGSDGGPRLDACGDYIVHLSPVGRPNHGAPSAELERKAAVRAVLEALAALHAKGLVHRDVRWPNLIRTARGAWLLIDLEHVGDAGRSCPPALPLCHAPGMLEAGSIFTTASDLVMVAQQLLSGAPGPLVDELRQQLQARSLTAVEALQHAWFSHPP</sequence>
<dbReference type="Proteomes" id="UP000236333">
    <property type="component" value="Unassembled WGS sequence"/>
</dbReference>
<dbReference type="InterPro" id="IPR011009">
    <property type="entry name" value="Kinase-like_dom_sf"/>
</dbReference>
<evidence type="ECO:0000259" key="1">
    <source>
        <dbReference type="PROSITE" id="PS50011"/>
    </source>
</evidence>
<evidence type="ECO:0000313" key="2">
    <source>
        <dbReference type="EMBL" id="PNH02294.1"/>
    </source>
</evidence>
<dbReference type="PROSITE" id="PS50011">
    <property type="entry name" value="PROTEIN_KINASE_DOM"/>
    <property type="match status" value="1"/>
</dbReference>
<dbReference type="GO" id="GO:0005524">
    <property type="term" value="F:ATP binding"/>
    <property type="evidence" value="ECO:0007669"/>
    <property type="project" value="InterPro"/>
</dbReference>
<accession>A0A2J7ZPU4</accession>
<dbReference type="SUPFAM" id="SSF56112">
    <property type="entry name" value="Protein kinase-like (PK-like)"/>
    <property type="match status" value="1"/>
</dbReference>
<evidence type="ECO:0000313" key="3">
    <source>
        <dbReference type="Proteomes" id="UP000236333"/>
    </source>
</evidence>
<feature type="domain" description="Protein kinase" evidence="1">
    <location>
        <begin position="258"/>
        <end position="527"/>
    </location>
</feature>
<reference evidence="2 3" key="1">
    <citation type="journal article" date="2017" name="Mol. Biol. Evol.">
        <title>The 4-celled Tetrabaena socialis nuclear genome reveals the essential components for genetic control of cell number at the origin of multicellularity in the volvocine lineage.</title>
        <authorList>
            <person name="Featherston J."/>
            <person name="Arakaki Y."/>
            <person name="Hanschen E.R."/>
            <person name="Ferris P.J."/>
            <person name="Michod R.E."/>
            <person name="Olson B.J.S.C."/>
            <person name="Nozaki H."/>
            <person name="Durand P.M."/>
        </authorList>
    </citation>
    <scope>NUCLEOTIDE SEQUENCE [LARGE SCALE GENOMIC DNA]</scope>
    <source>
        <strain evidence="2 3">NIES-571</strain>
    </source>
</reference>
<protein>
    <recommendedName>
        <fullName evidence="1">Protein kinase domain-containing protein</fullName>
    </recommendedName>
</protein>
<dbReference type="AlphaFoldDB" id="A0A2J7ZPU4"/>
<proteinExistence type="predicted"/>
<name>A0A2J7ZPU4_9CHLO</name>
<dbReference type="GO" id="GO:0004672">
    <property type="term" value="F:protein kinase activity"/>
    <property type="evidence" value="ECO:0007669"/>
    <property type="project" value="InterPro"/>
</dbReference>
<dbReference type="OrthoDB" id="2436248at2759"/>
<gene>
    <name evidence="2" type="ORF">TSOC_011738</name>
</gene>
<dbReference type="Gene3D" id="1.10.510.10">
    <property type="entry name" value="Transferase(Phosphotransferase) domain 1"/>
    <property type="match status" value="1"/>
</dbReference>
<organism evidence="2 3">
    <name type="scientific">Tetrabaena socialis</name>
    <dbReference type="NCBI Taxonomy" id="47790"/>
    <lineage>
        <taxon>Eukaryota</taxon>
        <taxon>Viridiplantae</taxon>
        <taxon>Chlorophyta</taxon>
        <taxon>core chlorophytes</taxon>
        <taxon>Chlorophyceae</taxon>
        <taxon>CS clade</taxon>
        <taxon>Chlamydomonadales</taxon>
        <taxon>Tetrabaenaceae</taxon>
        <taxon>Tetrabaena</taxon>
    </lineage>
</organism>